<evidence type="ECO:0000313" key="3">
    <source>
        <dbReference type="EMBL" id="KTD82658.1"/>
    </source>
</evidence>
<dbReference type="PATRIC" id="fig|66969.6.peg.514"/>
<evidence type="ECO:0000313" key="4">
    <source>
        <dbReference type="Proteomes" id="UP000054729"/>
    </source>
</evidence>
<accession>A0A0W1AN37</accession>
<dbReference type="Proteomes" id="UP000054729">
    <property type="component" value="Unassembled WGS sequence"/>
</dbReference>
<keyword evidence="2" id="KW-1133">Transmembrane helix</keyword>
<gene>
    <name evidence="3" type="ORF">Lwal_0478</name>
</gene>
<feature type="transmembrane region" description="Helical" evidence="2">
    <location>
        <begin position="27"/>
        <end position="45"/>
    </location>
</feature>
<sequence>MIEFVLVLSQQSLYFIARSIDMQTARLFKAVIGLVTLVSSILLFTSCATSTTTNNSPSVSRTYEGHNSGGKGWH</sequence>
<organism evidence="3 4">
    <name type="scientific">Legionella waltersii</name>
    <dbReference type="NCBI Taxonomy" id="66969"/>
    <lineage>
        <taxon>Bacteria</taxon>
        <taxon>Pseudomonadati</taxon>
        <taxon>Pseudomonadota</taxon>
        <taxon>Gammaproteobacteria</taxon>
        <taxon>Legionellales</taxon>
        <taxon>Legionellaceae</taxon>
        <taxon>Legionella</taxon>
    </lineage>
</organism>
<reference evidence="3 4" key="1">
    <citation type="submission" date="2015-11" db="EMBL/GenBank/DDBJ databases">
        <title>Genomic analysis of 38 Legionella species identifies large and diverse effector repertoires.</title>
        <authorList>
            <person name="Burstein D."/>
            <person name="Amaro F."/>
            <person name="Zusman T."/>
            <person name="Lifshitz Z."/>
            <person name="Cohen O."/>
            <person name="Gilbert J.A."/>
            <person name="Pupko T."/>
            <person name="Shuman H.A."/>
            <person name="Segal G."/>
        </authorList>
    </citation>
    <scope>NUCLEOTIDE SEQUENCE [LARGE SCALE GENOMIC DNA]</scope>
    <source>
        <strain evidence="3 4">ATCC 51914</strain>
    </source>
</reference>
<dbReference type="EMBL" id="LNZB01000008">
    <property type="protein sequence ID" value="KTD82658.1"/>
    <property type="molecule type" value="Genomic_DNA"/>
</dbReference>
<evidence type="ECO:0000256" key="1">
    <source>
        <dbReference type="SAM" id="MobiDB-lite"/>
    </source>
</evidence>
<feature type="compositionally biased region" description="Low complexity" evidence="1">
    <location>
        <begin position="49"/>
        <end position="62"/>
    </location>
</feature>
<feature type="region of interest" description="Disordered" evidence="1">
    <location>
        <begin position="49"/>
        <end position="74"/>
    </location>
</feature>
<keyword evidence="2" id="KW-0812">Transmembrane</keyword>
<comment type="caution">
    <text evidence="3">The sequence shown here is derived from an EMBL/GenBank/DDBJ whole genome shotgun (WGS) entry which is preliminary data.</text>
</comment>
<keyword evidence="2" id="KW-0472">Membrane</keyword>
<dbReference type="AlphaFoldDB" id="A0A0W1AN37"/>
<protein>
    <submittedName>
        <fullName evidence="3">Uncharacterized protein</fullName>
    </submittedName>
</protein>
<proteinExistence type="predicted"/>
<dbReference type="STRING" id="66969.Lwal_0478"/>
<evidence type="ECO:0000256" key="2">
    <source>
        <dbReference type="SAM" id="Phobius"/>
    </source>
</evidence>
<keyword evidence="4" id="KW-1185">Reference proteome</keyword>
<name>A0A0W1AN37_9GAMM</name>